<keyword evidence="2" id="KW-1003">Cell membrane</keyword>
<feature type="transmembrane region" description="Helical" evidence="7">
    <location>
        <begin position="231"/>
        <end position="254"/>
    </location>
</feature>
<dbReference type="Pfam" id="PF02653">
    <property type="entry name" value="BPD_transp_2"/>
    <property type="match status" value="1"/>
</dbReference>
<feature type="transmembrane region" description="Helical" evidence="7">
    <location>
        <begin position="109"/>
        <end position="135"/>
    </location>
</feature>
<evidence type="ECO:0000256" key="6">
    <source>
        <dbReference type="SAM" id="MobiDB-lite"/>
    </source>
</evidence>
<evidence type="ECO:0000256" key="7">
    <source>
        <dbReference type="SAM" id="Phobius"/>
    </source>
</evidence>
<evidence type="ECO:0000256" key="5">
    <source>
        <dbReference type="ARBA" id="ARBA00023136"/>
    </source>
</evidence>
<protein>
    <submittedName>
        <fullName evidence="8">ABC transporter permease</fullName>
    </submittedName>
</protein>
<feature type="transmembrane region" description="Helical" evidence="7">
    <location>
        <begin position="54"/>
        <end position="76"/>
    </location>
</feature>
<dbReference type="EMBL" id="JACONZ010000001">
    <property type="protein sequence ID" value="MBC5579908.1"/>
    <property type="molecule type" value="Genomic_DNA"/>
</dbReference>
<keyword evidence="5 7" id="KW-0472">Membrane</keyword>
<evidence type="ECO:0000256" key="2">
    <source>
        <dbReference type="ARBA" id="ARBA00022475"/>
    </source>
</evidence>
<feature type="compositionally biased region" description="Basic and acidic residues" evidence="6">
    <location>
        <begin position="365"/>
        <end position="379"/>
    </location>
</feature>
<keyword evidence="3 7" id="KW-0812">Transmembrane</keyword>
<feature type="region of interest" description="Disordered" evidence="6">
    <location>
        <begin position="355"/>
        <end position="379"/>
    </location>
</feature>
<feature type="transmembrane region" description="Helical" evidence="7">
    <location>
        <begin position="83"/>
        <end position="103"/>
    </location>
</feature>
<dbReference type="PANTHER" id="PTHR47089:SF1">
    <property type="entry name" value="GUANOSINE ABC TRANSPORTER PERMEASE PROTEIN NUPP"/>
    <property type="match status" value="1"/>
</dbReference>
<proteinExistence type="predicted"/>
<dbReference type="PANTHER" id="PTHR47089">
    <property type="entry name" value="ABC TRANSPORTER, PERMEASE PROTEIN"/>
    <property type="match status" value="1"/>
</dbReference>
<sequence>MNKFNEKFPPSAQRRLTACLAGLAFCLLVILLTEPAKGAALKTFFAGPFSSLAAFGGLISAATPAVFLALGVSVVFQCRRYSFAVIGSFLLSSGLVTMFLLRGNEKPGWYLIPAALVIAVAAGAAVAVIPAWLAVRRRVNVTLSSLLLNYLILQAVSFLLMYSMRDPAAGQAASFEIPQRMWLAEIIPSTGIRFGTLLAAAAAVILYLLLYHGRLGYGIRAVGASESLAGYVGLSAGAVAMTTQLLAGALAGLGGAVEMMGVQPRYIWNGAFPAISFVGVLAAVLVDYNPAWVPLSALFFTYLWSGASALSAQSGFPAELALAAAAVVVLVLFALRDARVADSTVRFFEKLARGRKAAASSADAGSEKPAAEQREGEVE</sequence>
<organism evidence="8 9">
    <name type="scientific">Anaerofilum hominis</name>
    <dbReference type="NCBI Taxonomy" id="2763016"/>
    <lineage>
        <taxon>Bacteria</taxon>
        <taxon>Bacillati</taxon>
        <taxon>Bacillota</taxon>
        <taxon>Clostridia</taxon>
        <taxon>Eubacteriales</taxon>
        <taxon>Oscillospiraceae</taxon>
        <taxon>Anaerofilum</taxon>
    </lineage>
</organism>
<reference evidence="8" key="1">
    <citation type="submission" date="2020-08" db="EMBL/GenBank/DDBJ databases">
        <title>Genome public.</title>
        <authorList>
            <person name="Liu C."/>
            <person name="Sun Q."/>
        </authorList>
    </citation>
    <scope>NUCLEOTIDE SEQUENCE</scope>
    <source>
        <strain evidence="8">BX8</strain>
    </source>
</reference>
<dbReference type="RefSeq" id="WP_186886289.1">
    <property type="nucleotide sequence ID" value="NZ_JACONZ010000001.1"/>
</dbReference>
<evidence type="ECO:0000256" key="1">
    <source>
        <dbReference type="ARBA" id="ARBA00004651"/>
    </source>
</evidence>
<dbReference type="GO" id="GO:0022857">
    <property type="term" value="F:transmembrane transporter activity"/>
    <property type="evidence" value="ECO:0007669"/>
    <property type="project" value="InterPro"/>
</dbReference>
<feature type="transmembrane region" description="Helical" evidence="7">
    <location>
        <begin position="316"/>
        <end position="335"/>
    </location>
</feature>
<feature type="transmembrane region" description="Helical" evidence="7">
    <location>
        <begin position="191"/>
        <end position="210"/>
    </location>
</feature>
<comment type="caution">
    <text evidence="8">The sequence shown here is derived from an EMBL/GenBank/DDBJ whole genome shotgun (WGS) entry which is preliminary data.</text>
</comment>
<evidence type="ECO:0000256" key="4">
    <source>
        <dbReference type="ARBA" id="ARBA00022989"/>
    </source>
</evidence>
<dbReference type="AlphaFoldDB" id="A0A923L0Q7"/>
<dbReference type="InterPro" id="IPR001851">
    <property type="entry name" value="ABC_transp_permease"/>
</dbReference>
<feature type="transmembrane region" description="Helical" evidence="7">
    <location>
        <begin position="147"/>
        <end position="164"/>
    </location>
</feature>
<evidence type="ECO:0000313" key="8">
    <source>
        <dbReference type="EMBL" id="MBC5579908.1"/>
    </source>
</evidence>
<feature type="transmembrane region" description="Helical" evidence="7">
    <location>
        <begin position="292"/>
        <end position="310"/>
    </location>
</feature>
<feature type="transmembrane region" description="Helical" evidence="7">
    <location>
        <begin position="266"/>
        <end position="285"/>
    </location>
</feature>
<keyword evidence="9" id="KW-1185">Reference proteome</keyword>
<accession>A0A923L0Q7</accession>
<dbReference type="GO" id="GO:0005886">
    <property type="term" value="C:plasma membrane"/>
    <property type="evidence" value="ECO:0007669"/>
    <property type="project" value="UniProtKB-SubCell"/>
</dbReference>
<comment type="subcellular location">
    <subcellularLocation>
        <location evidence="1">Cell membrane</location>
        <topology evidence="1">Multi-pass membrane protein</topology>
    </subcellularLocation>
</comment>
<gene>
    <name evidence="8" type="ORF">H8S23_00105</name>
</gene>
<name>A0A923L0Q7_9FIRM</name>
<evidence type="ECO:0000313" key="9">
    <source>
        <dbReference type="Proteomes" id="UP000659630"/>
    </source>
</evidence>
<keyword evidence="4 7" id="KW-1133">Transmembrane helix</keyword>
<dbReference type="Proteomes" id="UP000659630">
    <property type="component" value="Unassembled WGS sequence"/>
</dbReference>
<evidence type="ECO:0000256" key="3">
    <source>
        <dbReference type="ARBA" id="ARBA00022692"/>
    </source>
</evidence>